<dbReference type="EMBL" id="RHPO01000017">
    <property type="protein sequence ID" value="RRT91243.1"/>
    <property type="molecule type" value="Genomic_DNA"/>
</dbReference>
<dbReference type="Proteomes" id="UP000267844">
    <property type="component" value="Unassembled WGS sequence"/>
</dbReference>
<organism evidence="2 3">
    <name type="scientific">Empedobacter falsenii</name>
    <dbReference type="NCBI Taxonomy" id="343874"/>
    <lineage>
        <taxon>Bacteria</taxon>
        <taxon>Pseudomonadati</taxon>
        <taxon>Bacteroidota</taxon>
        <taxon>Flavobacteriia</taxon>
        <taxon>Flavobacteriales</taxon>
        <taxon>Weeksellaceae</taxon>
        <taxon>Empedobacter</taxon>
    </lineage>
</organism>
<sequence length="103" mass="12270">MVKLPETKTEIIVVKDFGKSCLNYDEEDYLAEKTRKSKKNFTTSLYTEKGCKDLYVLDDSKFDFRSFYDNQKLFINHQAIVYFREYNFKGKPIKVVYKIKPAI</sequence>
<evidence type="ECO:0000313" key="2">
    <source>
        <dbReference type="EMBL" id="STD53027.1"/>
    </source>
</evidence>
<gene>
    <name evidence="1" type="ORF">EGI89_09275</name>
    <name evidence="2" type="ORF">NCTC13456_00244</name>
</gene>
<reference evidence="2 3" key="1">
    <citation type="submission" date="2018-06" db="EMBL/GenBank/DDBJ databases">
        <authorList>
            <consortium name="Pathogen Informatics"/>
            <person name="Doyle S."/>
        </authorList>
    </citation>
    <scope>NUCLEOTIDE SEQUENCE [LARGE SCALE GENOMIC DNA]</scope>
    <source>
        <strain evidence="2 3">NCTC13456</strain>
    </source>
</reference>
<dbReference type="Proteomes" id="UP000254737">
    <property type="component" value="Unassembled WGS sequence"/>
</dbReference>
<dbReference type="EMBL" id="UFXS01000001">
    <property type="protein sequence ID" value="STD53027.1"/>
    <property type="molecule type" value="Genomic_DNA"/>
</dbReference>
<evidence type="ECO:0000313" key="1">
    <source>
        <dbReference type="EMBL" id="RRT91243.1"/>
    </source>
</evidence>
<evidence type="ECO:0000313" key="4">
    <source>
        <dbReference type="Proteomes" id="UP000267844"/>
    </source>
</evidence>
<name>A0A376G210_9FLAO</name>
<dbReference type="AlphaFoldDB" id="A0A376G210"/>
<reference evidence="1 4" key="2">
    <citation type="submission" date="2018-10" db="EMBL/GenBank/DDBJ databases">
        <title>Transmission dynamics of multidrug resistant bacteria on intensive care unit surfaces.</title>
        <authorList>
            <person name="D'Souza A.W."/>
            <person name="Potter R.F."/>
            <person name="Wallace M."/>
            <person name="Shupe A."/>
            <person name="Patel S."/>
            <person name="Sun S."/>
            <person name="Gul D."/>
            <person name="Kwon J.H."/>
            <person name="Andleeb S."/>
            <person name="Burnham C.-A.D."/>
            <person name="Dantas G."/>
        </authorList>
    </citation>
    <scope>NUCLEOTIDE SEQUENCE [LARGE SCALE GENOMIC DNA]</scope>
    <source>
        <strain evidence="1 4">WF_348</strain>
    </source>
</reference>
<proteinExistence type="predicted"/>
<protein>
    <submittedName>
        <fullName evidence="2">Uncharacterized protein</fullName>
    </submittedName>
</protein>
<accession>A0A376G210</accession>
<evidence type="ECO:0000313" key="3">
    <source>
        <dbReference type="Proteomes" id="UP000254737"/>
    </source>
</evidence>